<dbReference type="CDD" id="cd22460">
    <property type="entry name" value="KH-I_PEPPER_rpt2_like"/>
    <property type="match status" value="1"/>
</dbReference>
<dbReference type="Pfam" id="PF00013">
    <property type="entry name" value="KH_1"/>
    <property type="match status" value="3"/>
</dbReference>
<evidence type="ECO:0000313" key="6">
    <source>
        <dbReference type="Proteomes" id="UP001064489"/>
    </source>
</evidence>
<accession>A0AAD5IHI8</accession>
<dbReference type="Gene3D" id="3.30.1370.10">
    <property type="entry name" value="K Homology domain, type 1"/>
    <property type="match status" value="2"/>
</dbReference>
<dbReference type="InterPro" id="IPR004087">
    <property type="entry name" value="KH_dom"/>
</dbReference>
<evidence type="ECO:0000259" key="4">
    <source>
        <dbReference type="SMART" id="SM00322"/>
    </source>
</evidence>
<name>A0AAD5IHI8_ACENE</name>
<gene>
    <name evidence="5" type="ORF">LWI28_027877</name>
</gene>
<feature type="domain" description="K Homology" evidence="4">
    <location>
        <begin position="7"/>
        <end position="174"/>
    </location>
</feature>
<evidence type="ECO:0000313" key="5">
    <source>
        <dbReference type="EMBL" id="KAI9162486.1"/>
    </source>
</evidence>
<feature type="region of interest" description="Disordered" evidence="3">
    <location>
        <begin position="482"/>
        <end position="512"/>
    </location>
</feature>
<reference evidence="5" key="1">
    <citation type="journal article" date="2022" name="Plant J.">
        <title>Strategies of tolerance reflected in two North American maple genomes.</title>
        <authorList>
            <person name="McEvoy S.L."/>
            <person name="Sezen U.U."/>
            <person name="Trouern-Trend A."/>
            <person name="McMahon S.M."/>
            <person name="Schaberg P.G."/>
            <person name="Yang J."/>
            <person name="Wegrzyn J.L."/>
            <person name="Swenson N.G."/>
        </authorList>
    </citation>
    <scope>NUCLEOTIDE SEQUENCE</scope>
    <source>
        <strain evidence="5">91603</strain>
    </source>
</reference>
<feature type="compositionally biased region" description="Polar residues" evidence="3">
    <location>
        <begin position="499"/>
        <end position="510"/>
    </location>
</feature>
<dbReference type="Proteomes" id="UP001064489">
    <property type="component" value="Chromosome 2"/>
</dbReference>
<reference evidence="5" key="2">
    <citation type="submission" date="2023-02" db="EMBL/GenBank/DDBJ databases">
        <authorList>
            <person name="Swenson N.G."/>
            <person name="Wegrzyn J.L."/>
            <person name="Mcevoy S.L."/>
        </authorList>
    </citation>
    <scope>NUCLEOTIDE SEQUENCE</scope>
    <source>
        <strain evidence="5">91603</strain>
        <tissue evidence="5">Leaf</tissue>
    </source>
</reference>
<dbReference type="CDD" id="cd22459">
    <property type="entry name" value="KH-I_PEPPER_rpt1_like"/>
    <property type="match status" value="1"/>
</dbReference>
<evidence type="ECO:0000256" key="3">
    <source>
        <dbReference type="SAM" id="MobiDB-lite"/>
    </source>
</evidence>
<proteinExistence type="predicted"/>
<dbReference type="SMART" id="SM00322">
    <property type="entry name" value="KH"/>
    <property type="match status" value="4"/>
</dbReference>
<dbReference type="PANTHER" id="PTHR10288">
    <property type="entry name" value="KH DOMAIN CONTAINING RNA BINDING PROTEIN"/>
    <property type="match status" value="1"/>
</dbReference>
<dbReference type="GO" id="GO:0003723">
    <property type="term" value="F:RNA binding"/>
    <property type="evidence" value="ECO:0007669"/>
    <property type="project" value="UniProtKB-UniRule"/>
</dbReference>
<evidence type="ECO:0000256" key="1">
    <source>
        <dbReference type="ARBA" id="ARBA00022737"/>
    </source>
</evidence>
<feature type="domain" description="K Homology" evidence="4">
    <location>
        <begin position="533"/>
        <end position="589"/>
    </location>
</feature>
<dbReference type="PROSITE" id="PS50084">
    <property type="entry name" value="KH_TYPE_1"/>
    <property type="match status" value="3"/>
</dbReference>
<dbReference type="InterPro" id="IPR036612">
    <property type="entry name" value="KH_dom_type_1_sf"/>
</dbReference>
<organism evidence="5 6">
    <name type="scientific">Acer negundo</name>
    <name type="common">Box elder</name>
    <dbReference type="NCBI Taxonomy" id="4023"/>
    <lineage>
        <taxon>Eukaryota</taxon>
        <taxon>Viridiplantae</taxon>
        <taxon>Streptophyta</taxon>
        <taxon>Embryophyta</taxon>
        <taxon>Tracheophyta</taxon>
        <taxon>Spermatophyta</taxon>
        <taxon>Magnoliopsida</taxon>
        <taxon>eudicotyledons</taxon>
        <taxon>Gunneridae</taxon>
        <taxon>Pentapetalae</taxon>
        <taxon>rosids</taxon>
        <taxon>malvids</taxon>
        <taxon>Sapindales</taxon>
        <taxon>Sapindaceae</taxon>
        <taxon>Hippocastanoideae</taxon>
        <taxon>Acereae</taxon>
        <taxon>Acer</taxon>
    </lineage>
</organism>
<feature type="domain" description="K Homology" evidence="4">
    <location>
        <begin position="323"/>
        <end position="398"/>
    </location>
</feature>
<protein>
    <recommendedName>
        <fullName evidence="4">K Homology domain-containing protein</fullName>
    </recommendedName>
</protein>
<feature type="domain" description="K Homology" evidence="4">
    <location>
        <begin position="239"/>
        <end position="319"/>
    </location>
</feature>
<comment type="caution">
    <text evidence="5">The sequence shown here is derived from an EMBL/GenBank/DDBJ whole genome shotgun (WGS) entry which is preliminary data.</text>
</comment>
<sequence>MEPAASTQTQFRLVCSASAATAAIGKSESTIQQLESQTGARIRVLDDSSSQDCVIVITVDPTAAGGENREEGSWTAEQSALVRVYERTVRGGAVDQREEEEEEDGEVVCRMVVGSVVAEKMGKESCDGAQVKVLSRDDVPGFAFPGDTDDEPIQITGSFSAVKKALLLVSSSIQDSPRVDAANINVTKPSGVGLHGNPMPVPGEPFAQRGHGPGFHSRGYSSGPGPENVGSHNRMFFEEDVVFKLLCHLEKVGSLIGKGGSIIRTMQNETGASIKIAEVVPDSDERVVVISARENSEQRHSPAQDGVMRVHARITEIGFEPGAAVVARLLVHSQQIGCLLGRGGHIITEMRRATGASIRVFPKEQSPRRGSSNDEVVQVIGNLHSVQDALFHITSRLRETIFPMKPPFPNNVPPYMPPFPEMPPPPFRPRHNPASPGSYPSPVAPFHNIDRVPSQHLDHQPAFSHGMDRMGPNLDRVPHPYDSERHGHGPMYDRPPSPRSWTPQAVSSGNPRGVDVGSGFSARNGPYASGNHAPITIEIVIPQVYLPHVYGENNSNLGHIIQISGANVAINDPKSGATEALFMPSSFVDYHFENFLPSSGNLQRRAGLKVVPGKINRHRNDPSNGKITRLSEFCYSFGIFNA</sequence>
<dbReference type="EMBL" id="JAJSOW010000106">
    <property type="protein sequence ID" value="KAI9162486.1"/>
    <property type="molecule type" value="Genomic_DNA"/>
</dbReference>
<dbReference type="AlphaFoldDB" id="A0AAD5IHI8"/>
<dbReference type="Gene3D" id="3.30.310.210">
    <property type="match status" value="1"/>
</dbReference>
<evidence type="ECO:0000256" key="2">
    <source>
        <dbReference type="PROSITE-ProRule" id="PRU00117"/>
    </source>
</evidence>
<keyword evidence="2" id="KW-0694">RNA-binding</keyword>
<dbReference type="SUPFAM" id="SSF54791">
    <property type="entry name" value="Eukaryotic type KH-domain (KH-domain type I)"/>
    <property type="match status" value="4"/>
</dbReference>
<keyword evidence="1" id="KW-0677">Repeat</keyword>
<dbReference type="InterPro" id="IPR004088">
    <property type="entry name" value="KH_dom_type_1"/>
</dbReference>
<keyword evidence="6" id="KW-1185">Reference proteome</keyword>